<evidence type="ECO:0000256" key="1">
    <source>
        <dbReference type="ARBA" id="ARBA00008535"/>
    </source>
</evidence>
<dbReference type="AlphaFoldDB" id="A0A7J7ETK4"/>
<dbReference type="InterPro" id="IPR006703">
    <property type="entry name" value="G_AIG1"/>
</dbReference>
<name>A0A7J7ETK4_DICBM</name>
<evidence type="ECO:0000256" key="3">
    <source>
        <dbReference type="ARBA" id="ARBA00023134"/>
    </source>
</evidence>
<evidence type="ECO:0000313" key="7">
    <source>
        <dbReference type="Proteomes" id="UP000551758"/>
    </source>
</evidence>
<feature type="domain" description="AIG1-type G" evidence="5">
    <location>
        <begin position="3"/>
        <end position="95"/>
    </location>
</feature>
<evidence type="ECO:0000256" key="4">
    <source>
        <dbReference type="SAM" id="Phobius"/>
    </source>
</evidence>
<dbReference type="GO" id="GO:0005783">
    <property type="term" value="C:endoplasmic reticulum"/>
    <property type="evidence" value="ECO:0007669"/>
    <property type="project" value="TreeGrafter"/>
</dbReference>
<evidence type="ECO:0000313" key="6">
    <source>
        <dbReference type="EMBL" id="KAF5918978.1"/>
    </source>
</evidence>
<keyword evidence="4" id="KW-0812">Transmembrane</keyword>
<gene>
    <name evidence="6" type="ORF">HPG69_016351</name>
</gene>
<dbReference type="InterPro" id="IPR027417">
    <property type="entry name" value="P-loop_NTPase"/>
</dbReference>
<proteinExistence type="inferred from homology"/>
<sequence length="163" mass="18237">MVRTVILFTQKDDLAGDSLQDYVRCTDNHALWEMVADCEGRACVFDNRATSEQREVQVAELMALVEQLVGVHWGAPYTNDLYCLAQALGCMCSKEQLHRVAETVAAHLQRERGHGLLAMLQEWRRAPWSRAMLGVATLLVALGLLYLLLSTHREDGLGDVNPD</sequence>
<keyword evidence="2" id="KW-0547">Nucleotide-binding</keyword>
<dbReference type="EMBL" id="JACDTQ010002402">
    <property type="protein sequence ID" value="KAF5918978.1"/>
    <property type="molecule type" value="Genomic_DNA"/>
</dbReference>
<dbReference type="Gene3D" id="3.40.50.300">
    <property type="entry name" value="P-loop containing nucleotide triphosphate hydrolases"/>
    <property type="match status" value="1"/>
</dbReference>
<keyword evidence="4" id="KW-0472">Membrane</keyword>
<keyword evidence="3" id="KW-0342">GTP-binding</keyword>
<organism evidence="6 7">
    <name type="scientific">Diceros bicornis minor</name>
    <name type="common">South-central black rhinoceros</name>
    <dbReference type="NCBI Taxonomy" id="77932"/>
    <lineage>
        <taxon>Eukaryota</taxon>
        <taxon>Metazoa</taxon>
        <taxon>Chordata</taxon>
        <taxon>Craniata</taxon>
        <taxon>Vertebrata</taxon>
        <taxon>Euteleostomi</taxon>
        <taxon>Mammalia</taxon>
        <taxon>Eutheria</taxon>
        <taxon>Laurasiatheria</taxon>
        <taxon>Perissodactyla</taxon>
        <taxon>Rhinocerotidae</taxon>
        <taxon>Diceros</taxon>
    </lineage>
</organism>
<dbReference type="PANTHER" id="PTHR10903:SF74">
    <property type="entry name" value="GTPASE IMAP FAMILY MEMBER 1"/>
    <property type="match status" value="1"/>
</dbReference>
<comment type="caution">
    <text evidence="6">The sequence shown here is derived from an EMBL/GenBank/DDBJ whole genome shotgun (WGS) entry which is preliminary data.</text>
</comment>
<accession>A0A7J7ETK4</accession>
<keyword evidence="7" id="KW-1185">Reference proteome</keyword>
<dbReference type="GO" id="GO:0005525">
    <property type="term" value="F:GTP binding"/>
    <property type="evidence" value="ECO:0007669"/>
    <property type="project" value="UniProtKB-KW"/>
</dbReference>
<evidence type="ECO:0000256" key="2">
    <source>
        <dbReference type="ARBA" id="ARBA00022741"/>
    </source>
</evidence>
<dbReference type="InterPro" id="IPR045058">
    <property type="entry name" value="GIMA/IAN/Toc"/>
</dbReference>
<reference evidence="6 7" key="1">
    <citation type="journal article" date="2020" name="Mol. Biol. Evol.">
        <title>Interspecific Gene Flow and the Evolution of Specialization in Black and White Rhinoceros.</title>
        <authorList>
            <person name="Moodley Y."/>
            <person name="Westbury M.V."/>
            <person name="Russo I.M."/>
            <person name="Gopalakrishnan S."/>
            <person name="Rakotoarivelo A."/>
            <person name="Olsen R.A."/>
            <person name="Prost S."/>
            <person name="Tunstall T."/>
            <person name="Ryder O.A."/>
            <person name="Dalen L."/>
            <person name="Bruford M.W."/>
        </authorList>
    </citation>
    <scope>NUCLEOTIDE SEQUENCE [LARGE SCALE GENOMIC DNA]</scope>
    <source>
        <strain evidence="6">SBR-YM</strain>
        <tissue evidence="6">Skin</tissue>
    </source>
</reference>
<dbReference type="PANTHER" id="PTHR10903">
    <property type="entry name" value="GTPASE, IMAP FAMILY MEMBER-RELATED"/>
    <property type="match status" value="1"/>
</dbReference>
<dbReference type="Proteomes" id="UP000551758">
    <property type="component" value="Unassembled WGS sequence"/>
</dbReference>
<evidence type="ECO:0000259" key="5">
    <source>
        <dbReference type="Pfam" id="PF04548"/>
    </source>
</evidence>
<dbReference type="Pfam" id="PF04548">
    <property type="entry name" value="AIG1"/>
    <property type="match status" value="1"/>
</dbReference>
<feature type="transmembrane region" description="Helical" evidence="4">
    <location>
        <begin position="131"/>
        <end position="149"/>
    </location>
</feature>
<keyword evidence="4" id="KW-1133">Transmembrane helix</keyword>
<comment type="similarity">
    <text evidence="1">Belongs to the TRAFAC class TrmE-Era-EngA-EngB-Septin-like GTPase superfamily. AIG1/Toc34/Toc159-like paraseptin GTPase family. IAN subfamily.</text>
</comment>
<protein>
    <recommendedName>
        <fullName evidence="5">AIG1-type G domain-containing protein</fullName>
    </recommendedName>
</protein>